<name>A0A6V7PX76_ANACO</name>
<protein>
    <recommendedName>
        <fullName evidence="2">CCHC-type domain-containing protein</fullName>
    </recommendedName>
</protein>
<evidence type="ECO:0000259" key="2">
    <source>
        <dbReference type="PROSITE" id="PS50158"/>
    </source>
</evidence>
<proteinExistence type="predicted"/>
<dbReference type="SUPFAM" id="SSF57756">
    <property type="entry name" value="Retrovirus zinc finger-like domains"/>
    <property type="match status" value="1"/>
</dbReference>
<keyword evidence="1" id="KW-0863">Zinc-finger</keyword>
<keyword evidence="1" id="KW-0479">Metal-binding</keyword>
<feature type="domain" description="CCHC-type" evidence="2">
    <location>
        <begin position="129"/>
        <end position="143"/>
    </location>
</feature>
<sequence>MREKGKEKVAPPPASYARSCLIGKEKVVLPAPSCSKGKEKVEACSGVLKSTEEATSAWFFRVPRASVALPCGSSEGEACQHLWSRASTPPPFSSPHPRHQLPDRFSFKGRCYRCLGRSHHASQCRDPIRCVRCYKSGHLARSCMNRLPRELYRAMRARPSYLSAFVPLFDDFAGRQNRRRNAILADVVSPANLGHFPQDTIANGLANRFGGSPSDFHVATYREREFVIFLPEWVPCDQLLRREILSLGALRLRCFR</sequence>
<dbReference type="Gene3D" id="4.10.60.10">
    <property type="entry name" value="Zinc finger, CCHC-type"/>
    <property type="match status" value="1"/>
</dbReference>
<dbReference type="SMART" id="SM00343">
    <property type="entry name" value="ZnF_C2HC"/>
    <property type="match status" value="2"/>
</dbReference>
<dbReference type="EMBL" id="LR862153">
    <property type="protein sequence ID" value="CAD1835355.1"/>
    <property type="molecule type" value="Genomic_DNA"/>
</dbReference>
<dbReference type="InterPro" id="IPR001878">
    <property type="entry name" value="Znf_CCHC"/>
</dbReference>
<organism evidence="3">
    <name type="scientific">Ananas comosus var. bracteatus</name>
    <name type="common">red pineapple</name>
    <dbReference type="NCBI Taxonomy" id="296719"/>
    <lineage>
        <taxon>Eukaryota</taxon>
        <taxon>Viridiplantae</taxon>
        <taxon>Streptophyta</taxon>
        <taxon>Embryophyta</taxon>
        <taxon>Tracheophyta</taxon>
        <taxon>Spermatophyta</taxon>
        <taxon>Magnoliopsida</taxon>
        <taxon>Liliopsida</taxon>
        <taxon>Poales</taxon>
        <taxon>Bromeliaceae</taxon>
        <taxon>Bromelioideae</taxon>
        <taxon>Ananas</taxon>
    </lineage>
</organism>
<dbReference type="GO" id="GO:0003676">
    <property type="term" value="F:nucleic acid binding"/>
    <property type="evidence" value="ECO:0007669"/>
    <property type="project" value="InterPro"/>
</dbReference>
<dbReference type="PROSITE" id="PS50158">
    <property type="entry name" value="ZF_CCHC"/>
    <property type="match status" value="1"/>
</dbReference>
<reference evidence="3" key="1">
    <citation type="submission" date="2020-07" db="EMBL/GenBank/DDBJ databases">
        <authorList>
            <person name="Lin J."/>
        </authorList>
    </citation>
    <scope>NUCLEOTIDE SEQUENCE</scope>
</reference>
<evidence type="ECO:0000313" key="3">
    <source>
        <dbReference type="EMBL" id="CAD1835355.1"/>
    </source>
</evidence>
<dbReference type="AlphaFoldDB" id="A0A6V7PX76"/>
<dbReference type="InterPro" id="IPR036875">
    <property type="entry name" value="Znf_CCHC_sf"/>
</dbReference>
<keyword evidence="1" id="KW-0862">Zinc</keyword>
<gene>
    <name evidence="3" type="ORF">CB5_LOCUS18566</name>
</gene>
<dbReference type="GO" id="GO:0008270">
    <property type="term" value="F:zinc ion binding"/>
    <property type="evidence" value="ECO:0007669"/>
    <property type="project" value="UniProtKB-KW"/>
</dbReference>
<evidence type="ECO:0000256" key="1">
    <source>
        <dbReference type="PROSITE-ProRule" id="PRU00047"/>
    </source>
</evidence>
<accession>A0A6V7PX76</accession>